<organism evidence="1 2">
    <name type="scientific">Maribellus luteus</name>
    <dbReference type="NCBI Taxonomy" id="2305463"/>
    <lineage>
        <taxon>Bacteria</taxon>
        <taxon>Pseudomonadati</taxon>
        <taxon>Bacteroidota</taxon>
        <taxon>Bacteroidia</taxon>
        <taxon>Marinilabiliales</taxon>
        <taxon>Prolixibacteraceae</taxon>
        <taxon>Maribellus</taxon>
    </lineage>
</organism>
<sequence>MVRLAGKWCAVVVSSKKVVVKKGIHCSRSPRGHIAPYRTTLSGSLADASTTARKDFPFSHVA</sequence>
<accession>A0A399T2B3</accession>
<dbReference type="AlphaFoldDB" id="A0A399T2B3"/>
<reference evidence="1 2" key="1">
    <citation type="submission" date="2018-08" db="EMBL/GenBank/DDBJ databases">
        <title>Pallidiluteibacterium maritimus gen. nov., sp. nov., isolated from coastal sediment.</title>
        <authorList>
            <person name="Zhou L.Y."/>
        </authorList>
    </citation>
    <scope>NUCLEOTIDE SEQUENCE [LARGE SCALE GENOMIC DNA]</scope>
    <source>
        <strain evidence="1 2">XSD2</strain>
    </source>
</reference>
<keyword evidence="2" id="KW-1185">Reference proteome</keyword>
<comment type="caution">
    <text evidence="1">The sequence shown here is derived from an EMBL/GenBank/DDBJ whole genome shotgun (WGS) entry which is preliminary data.</text>
</comment>
<gene>
    <name evidence="1" type="ORF">D1614_04285</name>
</gene>
<protein>
    <submittedName>
        <fullName evidence="1">Uncharacterized protein</fullName>
    </submittedName>
</protein>
<dbReference type="Proteomes" id="UP000265926">
    <property type="component" value="Unassembled WGS sequence"/>
</dbReference>
<evidence type="ECO:0000313" key="1">
    <source>
        <dbReference type="EMBL" id="RIJ49968.1"/>
    </source>
</evidence>
<evidence type="ECO:0000313" key="2">
    <source>
        <dbReference type="Proteomes" id="UP000265926"/>
    </source>
</evidence>
<name>A0A399T2B3_9BACT</name>
<proteinExistence type="predicted"/>
<dbReference type="EMBL" id="QWGR01000002">
    <property type="protein sequence ID" value="RIJ49968.1"/>
    <property type="molecule type" value="Genomic_DNA"/>
</dbReference>